<protein>
    <submittedName>
        <fullName evidence="3">Helix-turn-helix transcriptional regulator</fullName>
    </submittedName>
</protein>
<dbReference type="InterPro" id="IPR010982">
    <property type="entry name" value="Lambda_DNA-bd_dom_sf"/>
</dbReference>
<dbReference type="RefSeq" id="WP_268874975.1">
    <property type="nucleotide sequence ID" value="NZ_CP126114.1"/>
</dbReference>
<keyword evidence="4" id="KW-1185">Reference proteome</keyword>
<dbReference type="SUPFAM" id="SSF47413">
    <property type="entry name" value="lambda repressor-like DNA-binding domains"/>
    <property type="match status" value="1"/>
</dbReference>
<dbReference type="CDD" id="cd00093">
    <property type="entry name" value="HTH_XRE"/>
    <property type="match status" value="1"/>
</dbReference>
<organism evidence="3 4">
    <name type="scientific">Neobacillus novalis</name>
    <dbReference type="NCBI Taxonomy" id="220687"/>
    <lineage>
        <taxon>Bacteria</taxon>
        <taxon>Bacillati</taxon>
        <taxon>Bacillota</taxon>
        <taxon>Bacilli</taxon>
        <taxon>Bacillales</taxon>
        <taxon>Bacillaceae</taxon>
        <taxon>Neobacillus</taxon>
    </lineage>
</organism>
<dbReference type="AlphaFoldDB" id="A0AA95MZU5"/>
<evidence type="ECO:0000313" key="4">
    <source>
        <dbReference type="Proteomes" id="UP001178288"/>
    </source>
</evidence>
<gene>
    <name evidence="3" type="ORF">QNH39_26310</name>
</gene>
<dbReference type="InterPro" id="IPR001387">
    <property type="entry name" value="Cro/C1-type_HTH"/>
</dbReference>
<evidence type="ECO:0000256" key="1">
    <source>
        <dbReference type="ARBA" id="ARBA00023125"/>
    </source>
</evidence>
<evidence type="ECO:0000313" key="3">
    <source>
        <dbReference type="EMBL" id="WHY89148.1"/>
    </source>
</evidence>
<dbReference type="Proteomes" id="UP001178288">
    <property type="component" value="Chromosome"/>
</dbReference>
<dbReference type="GO" id="GO:0003700">
    <property type="term" value="F:DNA-binding transcription factor activity"/>
    <property type="evidence" value="ECO:0007669"/>
    <property type="project" value="TreeGrafter"/>
</dbReference>
<dbReference type="PROSITE" id="PS50943">
    <property type="entry name" value="HTH_CROC1"/>
    <property type="match status" value="1"/>
</dbReference>
<dbReference type="EMBL" id="CP126114">
    <property type="protein sequence ID" value="WHY89148.1"/>
    <property type="molecule type" value="Genomic_DNA"/>
</dbReference>
<keyword evidence="1" id="KW-0238">DNA-binding</keyword>
<dbReference type="InterPro" id="IPR050807">
    <property type="entry name" value="TransReg_Diox_bact_type"/>
</dbReference>
<reference evidence="3" key="1">
    <citation type="submission" date="2023-05" db="EMBL/GenBank/DDBJ databases">
        <title>Comparative genomics of Bacillaceae isolates and their secondary metabolite potential.</title>
        <authorList>
            <person name="Song L."/>
            <person name="Nielsen L.J."/>
            <person name="Mohite O."/>
            <person name="Xu X."/>
            <person name="Weber T."/>
            <person name="Kovacs A.T."/>
        </authorList>
    </citation>
    <scope>NUCLEOTIDE SEQUENCE</scope>
    <source>
        <strain evidence="3">XLM17</strain>
    </source>
</reference>
<accession>A0AA95MZU5</accession>
<dbReference type="Pfam" id="PF01381">
    <property type="entry name" value="HTH_3"/>
    <property type="match status" value="1"/>
</dbReference>
<feature type="domain" description="HTH cro/C1-type" evidence="2">
    <location>
        <begin position="5"/>
        <end position="59"/>
    </location>
</feature>
<dbReference type="PANTHER" id="PTHR46797">
    <property type="entry name" value="HTH-TYPE TRANSCRIPTIONAL REGULATOR"/>
    <property type="match status" value="1"/>
</dbReference>
<sequence>MGKVLKSLRMAKNLTQQQLSNLCGITRPYISMLERNVKQPTLTIIFLLAAGLGMKASELVKEIENYC</sequence>
<dbReference type="PANTHER" id="PTHR46797:SF1">
    <property type="entry name" value="METHYLPHOSPHONATE SYNTHASE"/>
    <property type="match status" value="1"/>
</dbReference>
<name>A0AA95MZU5_9BACI</name>
<dbReference type="SMART" id="SM00530">
    <property type="entry name" value="HTH_XRE"/>
    <property type="match status" value="1"/>
</dbReference>
<dbReference type="KEGG" id="nnv:QNH39_26310"/>
<dbReference type="GO" id="GO:0003677">
    <property type="term" value="F:DNA binding"/>
    <property type="evidence" value="ECO:0007669"/>
    <property type="project" value="UniProtKB-KW"/>
</dbReference>
<dbReference type="Gene3D" id="1.10.260.40">
    <property type="entry name" value="lambda repressor-like DNA-binding domains"/>
    <property type="match status" value="1"/>
</dbReference>
<dbReference type="GO" id="GO:0005829">
    <property type="term" value="C:cytosol"/>
    <property type="evidence" value="ECO:0007669"/>
    <property type="project" value="TreeGrafter"/>
</dbReference>
<evidence type="ECO:0000259" key="2">
    <source>
        <dbReference type="PROSITE" id="PS50943"/>
    </source>
</evidence>
<proteinExistence type="predicted"/>